<reference evidence="10" key="1">
    <citation type="submission" date="2025-08" db="UniProtKB">
        <authorList>
            <consortium name="Ensembl"/>
        </authorList>
    </citation>
    <scope>IDENTIFICATION</scope>
</reference>
<dbReference type="GO" id="GO:0051301">
    <property type="term" value="P:cell division"/>
    <property type="evidence" value="ECO:0007669"/>
    <property type="project" value="UniProtKB-KW"/>
</dbReference>
<dbReference type="InterPro" id="IPR036915">
    <property type="entry name" value="Cyclin-like_sf"/>
</dbReference>
<evidence type="ECO:0000256" key="6">
    <source>
        <dbReference type="RuleBase" id="RU000383"/>
    </source>
</evidence>
<evidence type="ECO:0000256" key="1">
    <source>
        <dbReference type="ARBA" id="ARBA00003222"/>
    </source>
</evidence>
<protein>
    <submittedName>
        <fullName evidence="10">Cyclin B2</fullName>
    </submittedName>
</protein>
<dbReference type="InterPro" id="IPR048258">
    <property type="entry name" value="Cyclins_cyclin-box"/>
</dbReference>
<dbReference type="InterPro" id="IPR039361">
    <property type="entry name" value="Cyclin"/>
</dbReference>
<evidence type="ECO:0000256" key="4">
    <source>
        <dbReference type="ARBA" id="ARBA00023127"/>
    </source>
</evidence>
<dbReference type="SMART" id="SM00385">
    <property type="entry name" value="CYCLIN"/>
    <property type="match status" value="2"/>
</dbReference>
<feature type="domain" description="Cyclin C-terminal" evidence="9">
    <location>
        <begin position="286"/>
        <end position="404"/>
    </location>
</feature>
<dbReference type="Pfam" id="PF00134">
    <property type="entry name" value="Cyclin_N"/>
    <property type="match status" value="1"/>
</dbReference>
<name>A0A3B3T9N8_9TELE</name>
<evidence type="ECO:0000256" key="5">
    <source>
        <dbReference type="ARBA" id="ARBA00023306"/>
    </source>
</evidence>
<dbReference type="GO" id="GO:0016538">
    <property type="term" value="F:cyclin-dependent protein serine/threonine kinase regulator activity"/>
    <property type="evidence" value="ECO:0007669"/>
    <property type="project" value="InterPro"/>
</dbReference>
<evidence type="ECO:0000259" key="8">
    <source>
        <dbReference type="SMART" id="SM00385"/>
    </source>
</evidence>
<dbReference type="Pfam" id="PF02984">
    <property type="entry name" value="Cyclin_C"/>
    <property type="match status" value="1"/>
</dbReference>
<dbReference type="SUPFAM" id="SSF47954">
    <property type="entry name" value="Cyclin-like"/>
    <property type="match status" value="2"/>
</dbReference>
<accession>A0A3B3T9N8</accession>
<dbReference type="InterPro" id="IPR004367">
    <property type="entry name" value="Cyclin_C-dom"/>
</dbReference>
<keyword evidence="4 6" id="KW-0195">Cyclin</keyword>
<sequence>MSCYRPGNMQRSTDGLGSRGISKRPATGKNPTNFPMAGRRLSNAVCPHKQIRNGENAVALGKIGAPGTRRAVLAELSNFVSKPGPAKVQATKKPKPDSQDPAPPAAASPVRHKETQEVAAVVCADVSMNEAFSCTRFAVEDIDEGDSGMPQLCSEYVTDIYEYLKDLEAEYIIWPRYMLGYEINEHMRALLVNWLIQVHARFQLLQETLYLTVAILDRFLQVQPVSKRKLQLAGVAAMLIASKYEEMCAPEVADFVYITDNAFSRAQVCEMEILMLKDLNFDLGHPLPLHFLRRASKAGKADAVKYTLAKYLMELTLTDYHMLHYRPSEIAAAALCLSQLVIDGQQWSVTQQHYTGYDEVHLKPIMQHMAKNVVRVNEGLTKHAAVKNKYASSKLLRISLLSQLQSSDMKNLAAPLLNGF</sequence>
<evidence type="ECO:0000256" key="2">
    <source>
        <dbReference type="ARBA" id="ARBA00006955"/>
    </source>
</evidence>
<dbReference type="PANTHER" id="PTHR10177">
    <property type="entry name" value="CYCLINS"/>
    <property type="match status" value="1"/>
</dbReference>
<evidence type="ECO:0000313" key="11">
    <source>
        <dbReference type="Proteomes" id="UP000261540"/>
    </source>
</evidence>
<dbReference type="CDD" id="cd20570">
    <property type="entry name" value="CYCLIN_CCNB2_rpt2"/>
    <property type="match status" value="1"/>
</dbReference>
<dbReference type="Ensembl" id="ENSPKIT00000020384.1">
    <property type="protein sequence ID" value="ENSPKIP00000039380.1"/>
    <property type="gene ID" value="ENSPKIG00000016757.1"/>
</dbReference>
<dbReference type="FunFam" id="1.10.472.10:FF:000001">
    <property type="entry name" value="G2/mitotic-specific cyclin"/>
    <property type="match status" value="1"/>
</dbReference>
<feature type="domain" description="Cyclin-like" evidence="8">
    <location>
        <begin position="193"/>
        <end position="277"/>
    </location>
</feature>
<dbReference type="PIRSF" id="PIRSF001771">
    <property type="entry name" value="Cyclin_A_B_D_E"/>
    <property type="match status" value="1"/>
</dbReference>
<evidence type="ECO:0000256" key="7">
    <source>
        <dbReference type="SAM" id="MobiDB-lite"/>
    </source>
</evidence>
<keyword evidence="11" id="KW-1185">Reference proteome</keyword>
<evidence type="ECO:0000256" key="3">
    <source>
        <dbReference type="ARBA" id="ARBA00022618"/>
    </source>
</evidence>
<reference evidence="10" key="2">
    <citation type="submission" date="2025-09" db="UniProtKB">
        <authorList>
            <consortium name="Ensembl"/>
        </authorList>
    </citation>
    <scope>IDENTIFICATION</scope>
</reference>
<keyword evidence="5" id="KW-0131">Cell cycle</keyword>
<dbReference type="GeneTree" id="ENSGT00940000155405"/>
<dbReference type="InterPro" id="IPR013763">
    <property type="entry name" value="Cyclin-like_dom"/>
</dbReference>
<dbReference type="InterPro" id="IPR006671">
    <property type="entry name" value="Cyclin_N"/>
</dbReference>
<dbReference type="PROSITE" id="PS00292">
    <property type="entry name" value="CYCLINS"/>
    <property type="match status" value="1"/>
</dbReference>
<evidence type="ECO:0000313" key="10">
    <source>
        <dbReference type="Ensembl" id="ENSPKIP00000039380.1"/>
    </source>
</evidence>
<dbReference type="InterPro" id="IPR046965">
    <property type="entry name" value="Cyclin_A/B-like"/>
</dbReference>
<dbReference type="AlphaFoldDB" id="A0A3B3T9N8"/>
<keyword evidence="3" id="KW-0132">Cell division</keyword>
<feature type="region of interest" description="Disordered" evidence="7">
    <location>
        <begin position="1"/>
        <end position="38"/>
    </location>
</feature>
<comment type="function">
    <text evidence="1">Essential for the control of the cell cycle at the G2/M (mitosis) transition.</text>
</comment>
<comment type="similarity">
    <text evidence="2">Belongs to the cyclin family. Cyclin AB subfamily.</text>
</comment>
<dbReference type="SMART" id="SM01332">
    <property type="entry name" value="Cyclin_C"/>
    <property type="match status" value="1"/>
</dbReference>
<proteinExistence type="inferred from homology"/>
<dbReference type="Gene3D" id="1.10.472.10">
    <property type="entry name" value="Cyclin-like"/>
    <property type="match status" value="2"/>
</dbReference>
<feature type="domain" description="Cyclin-like" evidence="8">
    <location>
        <begin position="290"/>
        <end position="371"/>
    </location>
</feature>
<evidence type="ECO:0000259" key="9">
    <source>
        <dbReference type="SMART" id="SM01332"/>
    </source>
</evidence>
<organism evidence="10 11">
    <name type="scientific">Paramormyrops kingsleyae</name>
    <dbReference type="NCBI Taxonomy" id="1676925"/>
    <lineage>
        <taxon>Eukaryota</taxon>
        <taxon>Metazoa</taxon>
        <taxon>Chordata</taxon>
        <taxon>Craniata</taxon>
        <taxon>Vertebrata</taxon>
        <taxon>Euteleostomi</taxon>
        <taxon>Actinopterygii</taxon>
        <taxon>Neopterygii</taxon>
        <taxon>Teleostei</taxon>
        <taxon>Osteoglossocephala</taxon>
        <taxon>Osteoglossomorpha</taxon>
        <taxon>Osteoglossiformes</taxon>
        <taxon>Mormyridae</taxon>
        <taxon>Paramormyrops</taxon>
    </lineage>
</organism>
<dbReference type="GO" id="GO:0044772">
    <property type="term" value="P:mitotic cell cycle phase transition"/>
    <property type="evidence" value="ECO:0007669"/>
    <property type="project" value="InterPro"/>
</dbReference>
<feature type="region of interest" description="Disordered" evidence="7">
    <location>
        <begin position="83"/>
        <end position="113"/>
    </location>
</feature>
<dbReference type="Proteomes" id="UP000261540">
    <property type="component" value="Unplaced"/>
</dbReference>
<dbReference type="STRING" id="1676925.ENSPKIP00000039380"/>